<dbReference type="SUPFAM" id="SSF52540">
    <property type="entry name" value="P-loop containing nucleoside triphosphate hydrolases"/>
    <property type="match status" value="1"/>
</dbReference>
<feature type="region of interest" description="Disordered" evidence="1">
    <location>
        <begin position="1079"/>
        <end position="1098"/>
    </location>
</feature>
<reference evidence="2 3" key="1">
    <citation type="submission" date="2018-02" db="EMBL/GenBank/DDBJ databases">
        <title>Complete genome sequence of Streptomyces dengpaensis, the producer of angucyclines.</title>
        <authorList>
            <person name="Yumei L."/>
        </authorList>
    </citation>
    <scope>NUCLEOTIDE SEQUENCE [LARGE SCALE GENOMIC DNA]</scope>
    <source>
        <strain evidence="2 3">XZHG99</strain>
    </source>
</reference>
<sequence length="1487" mass="165116">MSPQPPQLDPERTFALLVAVETYTHRKITDLDGPAQDALGHAQWLLDSGVPARNIRLCVSAMRHNDTDVRTRAHAMGIPVLPATHDAVWTIIDKELPERHDDLLWFAWSGHGALDPRSDEHHLFYADAAPDREYTLNLDNLQKALQHSTRFQNTGRKALFVDACRGFMATVGGYAGSHLSVPAPGEGAQSLLLNMYAVQDGALANSDPDGGAFTRALLDELNSATASASAWPPDLTQLIEPVRARTADLAGRQTPRIDARDWNGTPYRWDAPTPRAPGLLDHREALRKLGPKGTYLSGDTLPYVAPDNPDDRAHPDNLLARLADPPTTSGYGGPLRGVLLTAPAGAGKTRTCLEVARRAHEKKWQVLHLEQDAGLSAADLLAEVQEEIKARPDRPLLLIFDYLDQHQGLDLKALVRDLYTEDQAGGRIACLASVRPGALRDVRKHGSQDLFEEIGLSQDDAYREAVAAQIFAKAAPRALEAWGYPKMAEICGERPIFALLHALAVEQLVGPDGPPAAPPRPRDLVNWLDRRTPEGLGSQPDGTPDRTALLAATVAALSCAQERQAVEAAVDRFLDSYAREPDDDGETIVNHLEALGWLVPTKADSPDTIDTVHDIVTDAFLQQTCLKDDVSVHSATLRKLLAALLGDLRSFRRATRHLTRWAADLHEQAQERLAAACSRWLGEHAEAFVAMLLTAPEHGMRLLVAMISTTPWRQGITDNWDTVIAPWTREVPQPALTRVFLANAIRNCDDRPPAPLTAAALTWLDENATTDIDAVHLINNLARPLADEDRDHLEARTRDWLQKYGTTAEARIRVEALLQVDDHRPAMAEEITRTAIALAERFPRDLGTERLLIPLLRSRHVAEDDWRRISTATQQWLKEHQTRERAAFVLSAALRQREIPASGAEYIVRLGFGWLVVHSPKQLANYVLAAIVGRNDLPNIKLVRKAAESAHTWLVDHGTRPAASFVLARLLHRAGTGTDPYDPGKTVDRALKWLDINVENKQADFVLRELLLCRNIATDDLDPQTVADTTFERSLRWLKKHGTTVDNTMLLSRLLGRGAEMTRDQRMRGAAIALDRMSRHPMSKKSTPEHGGTGVPPEPGHTYVLRELLELEELPPEQRDPIMERAETWIRAHDSGCADLCETTCNASFVLAPYIHRSRVSEAPTALRFGVTRALTWLETFGLTDGASYVLRVLLRCKDVATDELEASEVARLTLQYVLAWLAEPQNPEVSIRVLNGLIPRTDEVTDEQAAQIGGLLLDRLEGQRRSGPSEQNHLLEYTLTLPPLPAPLEERLIQYAMVWLGPNGQKADLAESFVLNRLLHRLREAEAPHDPAIRRALRWLRELGRTADASFVLRQLLKLRNLPPKYAERAIGYGEAWLREEHRTTQEASFVIAPLLFQKRQLEAPDRGTVQQALDWLQQHGDGEEAWRVIRRLAEYAPSAPHHTALQDYAGRWIAAYPDALEEHAYLNEALQATGATSSAGVTTPS</sequence>
<dbReference type="InterPro" id="IPR027417">
    <property type="entry name" value="P-loop_NTPase"/>
</dbReference>
<dbReference type="EMBL" id="CP026652">
    <property type="protein sequence ID" value="AVH58246.1"/>
    <property type="molecule type" value="Genomic_DNA"/>
</dbReference>
<evidence type="ECO:0008006" key="4">
    <source>
        <dbReference type="Google" id="ProtNLM"/>
    </source>
</evidence>
<organism evidence="2 3">
    <name type="scientific">Streptomyces dengpaensis</name>
    <dbReference type="NCBI Taxonomy" id="2049881"/>
    <lineage>
        <taxon>Bacteria</taxon>
        <taxon>Bacillati</taxon>
        <taxon>Actinomycetota</taxon>
        <taxon>Actinomycetes</taxon>
        <taxon>Kitasatosporales</taxon>
        <taxon>Streptomycetaceae</taxon>
        <taxon>Streptomyces</taxon>
    </lineage>
</organism>
<protein>
    <recommendedName>
        <fullName evidence="4">Caspase domain-containing protein</fullName>
    </recommendedName>
</protein>
<evidence type="ECO:0000256" key="1">
    <source>
        <dbReference type="SAM" id="MobiDB-lite"/>
    </source>
</evidence>
<keyword evidence="3" id="KW-1185">Reference proteome</keyword>
<proteinExistence type="predicted"/>
<dbReference type="Gene3D" id="3.40.50.1460">
    <property type="match status" value="1"/>
</dbReference>
<dbReference type="Proteomes" id="UP000238413">
    <property type="component" value="Chromosome"/>
</dbReference>
<accession>A0ABN5I5A4</accession>
<name>A0ABN5I5A4_9ACTN</name>
<evidence type="ECO:0000313" key="2">
    <source>
        <dbReference type="EMBL" id="AVH58246.1"/>
    </source>
</evidence>
<evidence type="ECO:0000313" key="3">
    <source>
        <dbReference type="Proteomes" id="UP000238413"/>
    </source>
</evidence>
<gene>
    <name evidence="2" type="ORF">C4B68_23545</name>
</gene>
<dbReference type="RefSeq" id="WP_099501835.1">
    <property type="nucleotide sequence ID" value="NZ_CP026652.1"/>
</dbReference>